<protein>
    <submittedName>
        <fullName evidence="2">Uncharacterized protein</fullName>
    </submittedName>
</protein>
<dbReference type="Proteomes" id="UP001161422">
    <property type="component" value="Unassembled WGS sequence"/>
</dbReference>
<keyword evidence="1" id="KW-1133">Transmembrane helix</keyword>
<keyword evidence="1" id="KW-0472">Membrane</keyword>
<evidence type="ECO:0000256" key="1">
    <source>
        <dbReference type="SAM" id="Phobius"/>
    </source>
</evidence>
<feature type="transmembrane region" description="Helical" evidence="1">
    <location>
        <begin position="51"/>
        <end position="69"/>
    </location>
</feature>
<evidence type="ECO:0000313" key="2">
    <source>
        <dbReference type="EMBL" id="GLP95272.1"/>
    </source>
</evidence>
<keyword evidence="1" id="KW-0812">Transmembrane</keyword>
<reference evidence="2" key="1">
    <citation type="journal article" date="2014" name="Int. J. Syst. Evol. Microbiol.">
        <title>Complete genome sequence of Corynebacterium casei LMG S-19264T (=DSM 44701T), isolated from a smear-ripened cheese.</title>
        <authorList>
            <consortium name="US DOE Joint Genome Institute (JGI-PGF)"/>
            <person name="Walter F."/>
            <person name="Albersmeier A."/>
            <person name="Kalinowski J."/>
            <person name="Ruckert C."/>
        </authorList>
    </citation>
    <scope>NUCLEOTIDE SEQUENCE</scope>
    <source>
        <strain evidence="2">NBRC 101628</strain>
    </source>
</reference>
<feature type="transmembrane region" description="Helical" evidence="1">
    <location>
        <begin position="25"/>
        <end position="44"/>
    </location>
</feature>
<accession>A0AA37RVE6</accession>
<sequence length="71" mass="7775">MTIILMLVFVIAALAVGTKIGWMFGVPLVAFGLWLAVEAGSASWRKRQEDLFWFIGLAGIAFGAIATIFNW</sequence>
<comment type="caution">
    <text evidence="2">The sequence shown here is derived from an EMBL/GenBank/DDBJ whole genome shotgun (WGS) entry which is preliminary data.</text>
</comment>
<dbReference type="EMBL" id="BSNC01000002">
    <property type="protein sequence ID" value="GLP95272.1"/>
    <property type="molecule type" value="Genomic_DNA"/>
</dbReference>
<dbReference type="RefSeq" id="WP_095506599.1">
    <property type="nucleotide sequence ID" value="NZ_BSNC01000002.1"/>
</dbReference>
<evidence type="ECO:0000313" key="3">
    <source>
        <dbReference type="Proteomes" id="UP001161422"/>
    </source>
</evidence>
<keyword evidence="3" id="KW-1185">Reference proteome</keyword>
<organism evidence="2 3">
    <name type="scientific">Paraferrimonas sedimenticola</name>
    <dbReference type="NCBI Taxonomy" id="375674"/>
    <lineage>
        <taxon>Bacteria</taxon>
        <taxon>Pseudomonadati</taxon>
        <taxon>Pseudomonadota</taxon>
        <taxon>Gammaproteobacteria</taxon>
        <taxon>Alteromonadales</taxon>
        <taxon>Ferrimonadaceae</taxon>
        <taxon>Paraferrimonas</taxon>
    </lineage>
</organism>
<gene>
    <name evidence="2" type="ORF">GCM10007895_05780</name>
</gene>
<name>A0AA37RVE6_9GAMM</name>
<dbReference type="AlphaFoldDB" id="A0AA37RVE6"/>
<reference evidence="2" key="2">
    <citation type="submission" date="2023-01" db="EMBL/GenBank/DDBJ databases">
        <title>Draft genome sequence of Paraferrimonas sedimenticola strain NBRC 101628.</title>
        <authorList>
            <person name="Sun Q."/>
            <person name="Mori K."/>
        </authorList>
    </citation>
    <scope>NUCLEOTIDE SEQUENCE</scope>
    <source>
        <strain evidence="2">NBRC 101628</strain>
    </source>
</reference>
<proteinExistence type="predicted"/>